<proteinExistence type="predicted"/>
<dbReference type="AlphaFoldDB" id="Q3AEJ5"/>
<dbReference type="Proteomes" id="UP000002706">
    <property type="component" value="Chromosome"/>
</dbReference>
<sequence>MEKVKILSPTAILGYGFPVKSFEAGLEKKPDVIAVDAGSVDPGPYYLGAGKSFTQRAAVKRDLYYMLKACVELNIPLLIGTAGGAGGRVHLMEVVEIIKELAFENDLSFKMAVIDTEIDKEWLKDKVRQRKTKPLGNLPDLTIEEIEEAVRIVAQAGMEPFIKALKAGAQVIVAGRAFDPAVFAAYPVAHGFDVGLSLHLGKILECAAIATEPGSGSDCLMGELDREGFVVYPLNPERRATPLSVSAHSLYEKTSPFELHGPGGKLDLSQVNFQAVDDRTVRVTGTKFIKTPNYYLKIEGVKRVGFRAISIAGSRDPKFIENFQSIASGVKKRVEDNFPELAGKYYLNFIAYGINGVMGALEPENKLSHEIGIVMDVVAEDKNTAEQILSFTRSTMLHFGFPGRISTAGNLAFSFSPSDIPVGDVYNFSIHHLVEVEDPEKLFPIEHIEIGGRGGGKTY</sequence>
<dbReference type="STRING" id="246194.CHY_0583"/>
<dbReference type="KEGG" id="chy:CHY_0583"/>
<dbReference type="EMBL" id="CP000141">
    <property type="protein sequence ID" value="ABB15436.1"/>
    <property type="molecule type" value="Genomic_DNA"/>
</dbReference>
<gene>
    <name evidence="2" type="ordered locus">CHY_0583</name>
</gene>
<evidence type="ECO:0000259" key="1">
    <source>
        <dbReference type="Pfam" id="PF07287"/>
    </source>
</evidence>
<dbReference type="HOGENOM" id="CLU_028036_0_0_9"/>
<dbReference type="Pfam" id="PF07287">
    <property type="entry name" value="AtuA"/>
    <property type="match status" value="1"/>
</dbReference>
<feature type="domain" description="Acyclic terpene utilisation N-terminal" evidence="1">
    <location>
        <begin position="62"/>
        <end position="394"/>
    </location>
</feature>
<dbReference type="RefSeq" id="WP_011343515.1">
    <property type="nucleotide sequence ID" value="NC_007503.1"/>
</dbReference>
<dbReference type="InParanoid" id="Q3AEJ5"/>
<accession>Q3AEJ5</accession>
<protein>
    <recommendedName>
        <fullName evidence="1">Acyclic terpene utilisation N-terminal domain-containing protein</fullName>
    </recommendedName>
</protein>
<dbReference type="eggNOG" id="COG1574">
    <property type="taxonomic scope" value="Bacteria"/>
</dbReference>
<evidence type="ECO:0000313" key="2">
    <source>
        <dbReference type="EMBL" id="ABB15436.1"/>
    </source>
</evidence>
<reference evidence="2 3" key="1">
    <citation type="journal article" date="2005" name="PLoS Genet.">
        <title>Life in hot carbon monoxide: the complete genome sequence of Carboxydothermus hydrogenoformans Z-2901.</title>
        <authorList>
            <person name="Wu M."/>
            <person name="Ren Q."/>
            <person name="Durkin A.S."/>
            <person name="Daugherty S.C."/>
            <person name="Brinkac L.M."/>
            <person name="Dodson R.J."/>
            <person name="Madupu R."/>
            <person name="Sullivan S.A."/>
            <person name="Kolonay J.F."/>
            <person name="Haft D.H."/>
            <person name="Nelson W.C."/>
            <person name="Tallon L.J."/>
            <person name="Jones K.M."/>
            <person name="Ulrich L.E."/>
            <person name="Gonzalez J.M."/>
            <person name="Zhulin I.B."/>
            <person name="Robb F.T."/>
            <person name="Eisen J.A."/>
        </authorList>
    </citation>
    <scope>NUCLEOTIDE SEQUENCE [LARGE SCALE GENOMIC DNA]</scope>
    <source>
        <strain evidence="3">ATCC BAA-161 / DSM 6008 / Z-2901</strain>
    </source>
</reference>
<keyword evidence="3" id="KW-1185">Reference proteome</keyword>
<dbReference type="OrthoDB" id="9763456at2"/>
<evidence type="ECO:0000313" key="3">
    <source>
        <dbReference type="Proteomes" id="UP000002706"/>
    </source>
</evidence>
<dbReference type="InterPro" id="IPR010839">
    <property type="entry name" value="AtuA_N"/>
</dbReference>
<organism evidence="2 3">
    <name type="scientific">Carboxydothermus hydrogenoformans (strain ATCC BAA-161 / DSM 6008 / Z-2901)</name>
    <dbReference type="NCBI Taxonomy" id="246194"/>
    <lineage>
        <taxon>Bacteria</taxon>
        <taxon>Bacillati</taxon>
        <taxon>Bacillota</taxon>
        <taxon>Clostridia</taxon>
        <taxon>Thermoanaerobacterales</taxon>
        <taxon>Thermoanaerobacteraceae</taxon>
        <taxon>Carboxydothermus</taxon>
    </lineage>
</organism>
<name>Q3AEJ5_CARHZ</name>